<dbReference type="EMBL" id="LBYI01000003">
    <property type="protein sequence ID" value="KKR51043.1"/>
    <property type="molecule type" value="Genomic_DNA"/>
</dbReference>
<comment type="caution">
    <text evidence="1">The sequence shown here is derived from an EMBL/GenBank/DDBJ whole genome shotgun (WGS) entry which is preliminary data.</text>
</comment>
<organism evidence="1 2">
    <name type="scientific">Candidatus Curtissbacteria bacterium GW2011_GWA1_40_16</name>
    <dbReference type="NCBI Taxonomy" id="1618405"/>
    <lineage>
        <taxon>Bacteria</taxon>
        <taxon>Candidatus Curtissiibacteriota</taxon>
    </lineage>
</organism>
<dbReference type="AlphaFoldDB" id="A0A0G0RF15"/>
<evidence type="ECO:0000313" key="2">
    <source>
        <dbReference type="Proteomes" id="UP000034531"/>
    </source>
</evidence>
<name>A0A0G0RF15_9BACT</name>
<evidence type="ECO:0000313" key="1">
    <source>
        <dbReference type="EMBL" id="KKR51043.1"/>
    </source>
</evidence>
<dbReference type="Proteomes" id="UP000034531">
    <property type="component" value="Unassembled WGS sequence"/>
</dbReference>
<proteinExistence type="predicted"/>
<sequence length="73" mass="8124">MQETVCIRCGKTRIFAKKWSEKTDKGQVIIHEVTVCPDAECQKAVDKHFADIREKKMNMVNAKAAALASAKSS</sequence>
<gene>
    <name evidence="1" type="ORF">UT84_C0003G0038</name>
</gene>
<accession>A0A0G0RF15</accession>
<reference evidence="1 2" key="1">
    <citation type="journal article" date="2015" name="Nature">
        <title>rRNA introns, odd ribosomes, and small enigmatic genomes across a large radiation of phyla.</title>
        <authorList>
            <person name="Brown C.T."/>
            <person name="Hug L.A."/>
            <person name="Thomas B.C."/>
            <person name="Sharon I."/>
            <person name="Castelle C.J."/>
            <person name="Singh A."/>
            <person name="Wilkins M.J."/>
            <person name="Williams K.H."/>
            <person name="Banfield J.F."/>
        </authorList>
    </citation>
    <scope>NUCLEOTIDE SEQUENCE [LARGE SCALE GENOMIC DNA]</scope>
</reference>
<protein>
    <submittedName>
        <fullName evidence="1">Uncharacterized protein</fullName>
    </submittedName>
</protein>